<dbReference type="InterPro" id="IPR037523">
    <property type="entry name" value="VOC_core"/>
</dbReference>
<sequence>ERDRAVIFIDSWHDGPWAEQKGWNAYFHLEDLEAYHSELLAAGVQIMRDPEETNYGMLEMEVMDPDGNVICFGQELAS</sequence>
<evidence type="ECO:0000259" key="1">
    <source>
        <dbReference type="PROSITE" id="PS51819"/>
    </source>
</evidence>
<dbReference type="InterPro" id="IPR004360">
    <property type="entry name" value="Glyas_Fos-R_dOase_dom"/>
</dbReference>
<protein>
    <recommendedName>
        <fullName evidence="1">VOC domain-containing protein</fullName>
    </recommendedName>
</protein>
<dbReference type="Proteomes" id="UP000547674">
    <property type="component" value="Unassembled WGS sequence"/>
</dbReference>
<evidence type="ECO:0000313" key="3">
    <source>
        <dbReference type="Proteomes" id="UP000547674"/>
    </source>
</evidence>
<dbReference type="Pfam" id="PF00903">
    <property type="entry name" value="Glyoxalase"/>
    <property type="match status" value="1"/>
</dbReference>
<organism evidence="2 3">
    <name type="scientific">Eiseniibacteriota bacterium</name>
    <dbReference type="NCBI Taxonomy" id="2212470"/>
    <lineage>
        <taxon>Bacteria</taxon>
        <taxon>Candidatus Eiseniibacteriota</taxon>
    </lineage>
</organism>
<dbReference type="Gene3D" id="3.10.180.10">
    <property type="entry name" value="2,3-Dihydroxybiphenyl 1,2-Dioxygenase, domain 1"/>
    <property type="match status" value="1"/>
</dbReference>
<feature type="domain" description="VOC" evidence="1">
    <location>
        <begin position="1"/>
        <end position="75"/>
    </location>
</feature>
<dbReference type="SUPFAM" id="SSF54593">
    <property type="entry name" value="Glyoxalase/Bleomycin resistance protein/Dihydroxybiphenyl dioxygenase"/>
    <property type="match status" value="1"/>
</dbReference>
<dbReference type="PROSITE" id="PS51819">
    <property type="entry name" value="VOC"/>
    <property type="match status" value="1"/>
</dbReference>
<dbReference type="InterPro" id="IPR029068">
    <property type="entry name" value="Glyas_Bleomycin-R_OHBP_Dase"/>
</dbReference>
<comment type="caution">
    <text evidence="2">The sequence shown here is derived from an EMBL/GenBank/DDBJ whole genome shotgun (WGS) entry which is preliminary data.</text>
</comment>
<accession>A0A7Y2E8H5</accession>
<proteinExistence type="predicted"/>
<feature type="non-terminal residue" evidence="2">
    <location>
        <position position="1"/>
    </location>
</feature>
<dbReference type="EMBL" id="JABDJR010000035">
    <property type="protein sequence ID" value="NNF05325.1"/>
    <property type="molecule type" value="Genomic_DNA"/>
</dbReference>
<dbReference type="AlphaFoldDB" id="A0A7Y2E8H5"/>
<name>A0A7Y2E8H5_UNCEI</name>
<evidence type="ECO:0000313" key="2">
    <source>
        <dbReference type="EMBL" id="NNF05325.1"/>
    </source>
</evidence>
<gene>
    <name evidence="2" type="ORF">HKN21_01060</name>
</gene>
<reference evidence="2 3" key="1">
    <citation type="submission" date="2020-03" db="EMBL/GenBank/DDBJ databases">
        <title>Metabolic flexibility allows generalist bacteria to become dominant in a frequently disturbed ecosystem.</title>
        <authorList>
            <person name="Chen Y.-J."/>
            <person name="Leung P.M."/>
            <person name="Bay S.K."/>
            <person name="Hugenholtz P."/>
            <person name="Kessler A.J."/>
            <person name="Shelley G."/>
            <person name="Waite D.W."/>
            <person name="Cook P.L."/>
            <person name="Greening C."/>
        </authorList>
    </citation>
    <scope>NUCLEOTIDE SEQUENCE [LARGE SCALE GENOMIC DNA]</scope>
    <source>
        <strain evidence="2">SS_bin_28</strain>
    </source>
</reference>